<reference evidence="1 2" key="1">
    <citation type="submission" date="2016-12" db="EMBL/GenBank/DDBJ databases">
        <title>The new phylogeny of genus Mycobacterium.</title>
        <authorList>
            <person name="Tortoli E."/>
            <person name="Trovato A."/>
            <person name="Cirillo D.M."/>
        </authorList>
    </citation>
    <scope>NUCLEOTIDE SEQUENCE [LARGE SCALE GENOMIC DNA]</scope>
    <source>
        <strain evidence="1 2">DSM 45130</strain>
    </source>
</reference>
<protein>
    <submittedName>
        <fullName evidence="1">Uncharacterized protein</fullName>
    </submittedName>
</protein>
<gene>
    <name evidence="1" type="ORF">BST26_00910</name>
</gene>
<evidence type="ECO:0000313" key="2">
    <source>
        <dbReference type="Proteomes" id="UP000192801"/>
    </source>
</evidence>
<comment type="caution">
    <text evidence="1">The sequence shown here is derived from an EMBL/GenBank/DDBJ whole genome shotgun (WGS) entry which is preliminary data.</text>
</comment>
<dbReference type="RefSeq" id="WP_133052851.1">
    <property type="nucleotide sequence ID" value="NZ_AP022618.1"/>
</dbReference>
<keyword evidence="2" id="KW-1185">Reference proteome</keyword>
<dbReference type="OrthoDB" id="9554454at2"/>
<organism evidence="1 2">
    <name type="scientific">Mycolicibacterium insubricum</name>
    <dbReference type="NCBI Taxonomy" id="444597"/>
    <lineage>
        <taxon>Bacteria</taxon>
        <taxon>Bacillati</taxon>
        <taxon>Actinomycetota</taxon>
        <taxon>Actinomycetes</taxon>
        <taxon>Mycobacteriales</taxon>
        <taxon>Mycobacteriaceae</taxon>
        <taxon>Mycolicibacterium</taxon>
    </lineage>
</organism>
<name>A0A1X0DNP7_9MYCO</name>
<dbReference type="EMBL" id="MVHS01000002">
    <property type="protein sequence ID" value="ORA73769.1"/>
    <property type="molecule type" value="Genomic_DNA"/>
</dbReference>
<evidence type="ECO:0000313" key="1">
    <source>
        <dbReference type="EMBL" id="ORA73769.1"/>
    </source>
</evidence>
<dbReference type="AlphaFoldDB" id="A0A1X0DNP7"/>
<proteinExistence type="predicted"/>
<sequence>MKTRLEQGRTVSIADRSDDGVEAAQYKITPEMTALLGPAAAHVGSDASSKTIRMHDRDFVFDDGDIGCTLTDMAVTVTKMFYPTSGQPYLQIFFNYSVTSRGWRTGSGLGPEAAGVLHGLSFLNRDGGTMWAWGFPYDGLRVDCGWIRHPRTHHIVSNVDVGWFELWKKVSYSMYGTLYSC</sequence>
<accession>A0A1X0DNP7</accession>
<dbReference type="Proteomes" id="UP000192801">
    <property type="component" value="Unassembled WGS sequence"/>
</dbReference>